<feature type="region of interest" description="Disordered" evidence="7">
    <location>
        <begin position="254"/>
        <end position="290"/>
    </location>
</feature>
<evidence type="ECO:0000256" key="3">
    <source>
        <dbReference type="ARBA" id="ARBA00022884"/>
    </source>
</evidence>
<reference evidence="9 10" key="1">
    <citation type="submission" date="2018-05" db="EMBL/GenBank/DDBJ databases">
        <title>Genomic Encyclopedia of Type Strains, Phase IV (KMG-IV): sequencing the most valuable type-strain genomes for metagenomic binning, comparative biology and taxonomic classification.</title>
        <authorList>
            <person name="Goeker M."/>
        </authorList>
    </citation>
    <scope>NUCLEOTIDE SEQUENCE [LARGE SCALE GENOMIC DNA]</scope>
    <source>
        <strain evidence="9 10">DSM 103371</strain>
    </source>
</reference>
<dbReference type="EMBL" id="QGGV01000001">
    <property type="protein sequence ID" value="PWK58644.1"/>
    <property type="molecule type" value="Genomic_DNA"/>
</dbReference>
<dbReference type="Gene3D" id="3.30.70.580">
    <property type="entry name" value="Pseudouridine synthase I, catalytic domain, N-terminal subdomain"/>
    <property type="match status" value="1"/>
</dbReference>
<feature type="domain" description="RNA-binding S4" evidence="8">
    <location>
        <begin position="25"/>
        <end position="84"/>
    </location>
</feature>
<dbReference type="Pfam" id="PF00849">
    <property type="entry name" value="PseudoU_synth_2"/>
    <property type="match status" value="1"/>
</dbReference>
<dbReference type="InterPro" id="IPR020094">
    <property type="entry name" value="TruA/RsuA/RluB/E/F_N"/>
</dbReference>
<keyword evidence="3 5" id="KW-0694">RNA-binding</keyword>
<keyword evidence="4 6" id="KW-0413">Isomerase</keyword>
<dbReference type="GO" id="GO:0120159">
    <property type="term" value="F:rRNA pseudouridine synthase activity"/>
    <property type="evidence" value="ECO:0007669"/>
    <property type="project" value="UniProtKB-ARBA"/>
</dbReference>
<dbReference type="PROSITE" id="PS01149">
    <property type="entry name" value="PSI_RSU"/>
    <property type="match status" value="1"/>
</dbReference>
<dbReference type="InterPro" id="IPR050343">
    <property type="entry name" value="RsuA_PseudoU_synthase"/>
</dbReference>
<evidence type="ECO:0000256" key="4">
    <source>
        <dbReference type="ARBA" id="ARBA00023235"/>
    </source>
</evidence>
<dbReference type="PANTHER" id="PTHR47683:SF3">
    <property type="entry name" value="RIBOSOMAL LARGE SUBUNIT PSEUDOURIDINE SYNTHASE B"/>
    <property type="match status" value="1"/>
</dbReference>
<dbReference type="InterPro" id="IPR036986">
    <property type="entry name" value="S4_RNA-bd_sf"/>
</dbReference>
<dbReference type="InterPro" id="IPR018496">
    <property type="entry name" value="PsdUridine_synth_RsuA/RluB_CS"/>
</dbReference>
<comment type="catalytic activity">
    <reaction evidence="1">
        <text>a uridine in RNA = a pseudouridine in RNA</text>
        <dbReference type="Rhea" id="RHEA:48348"/>
        <dbReference type="Rhea" id="RHEA-COMP:12068"/>
        <dbReference type="Rhea" id="RHEA-COMP:12069"/>
        <dbReference type="ChEBI" id="CHEBI:65314"/>
        <dbReference type="ChEBI" id="CHEBI:65315"/>
    </reaction>
</comment>
<protein>
    <recommendedName>
        <fullName evidence="6">Pseudouridine synthase</fullName>
        <ecNumber evidence="6">5.4.99.-</ecNumber>
    </recommendedName>
</protein>
<name>A0A316GCN4_9RHOB</name>
<comment type="caution">
    <text evidence="9">The sequence shown here is derived from an EMBL/GenBank/DDBJ whole genome shotgun (WGS) entry which is preliminary data.</text>
</comment>
<dbReference type="Gene3D" id="3.30.70.1560">
    <property type="entry name" value="Alpha-L RNA-binding motif"/>
    <property type="match status" value="1"/>
</dbReference>
<evidence type="ECO:0000256" key="2">
    <source>
        <dbReference type="ARBA" id="ARBA00008348"/>
    </source>
</evidence>
<evidence type="ECO:0000256" key="5">
    <source>
        <dbReference type="PROSITE-ProRule" id="PRU00182"/>
    </source>
</evidence>
<keyword evidence="10" id="KW-1185">Reference proteome</keyword>
<dbReference type="PANTHER" id="PTHR47683">
    <property type="entry name" value="PSEUDOURIDINE SYNTHASE FAMILY PROTEIN-RELATED"/>
    <property type="match status" value="1"/>
</dbReference>
<accession>A0A316GCN4</accession>
<feature type="compositionally biased region" description="Pro residues" evidence="7">
    <location>
        <begin position="1"/>
        <end position="10"/>
    </location>
</feature>
<dbReference type="Gene3D" id="3.10.290.10">
    <property type="entry name" value="RNA-binding S4 domain"/>
    <property type="match status" value="1"/>
</dbReference>
<proteinExistence type="inferred from homology"/>
<dbReference type="FunFam" id="3.10.290.10:FF:000003">
    <property type="entry name" value="Pseudouridine synthase"/>
    <property type="match status" value="1"/>
</dbReference>
<dbReference type="NCBIfam" id="TIGR00093">
    <property type="entry name" value="pseudouridine synthase"/>
    <property type="match status" value="1"/>
</dbReference>
<dbReference type="InterPro" id="IPR020103">
    <property type="entry name" value="PsdUridine_synth_cat_dom_sf"/>
</dbReference>
<dbReference type="GO" id="GO:0003723">
    <property type="term" value="F:RNA binding"/>
    <property type="evidence" value="ECO:0007669"/>
    <property type="project" value="UniProtKB-KW"/>
</dbReference>
<dbReference type="Proteomes" id="UP000245390">
    <property type="component" value="Unassembled WGS sequence"/>
</dbReference>
<evidence type="ECO:0000313" key="9">
    <source>
        <dbReference type="EMBL" id="PWK58644.1"/>
    </source>
</evidence>
<dbReference type="InterPro" id="IPR000748">
    <property type="entry name" value="PsdUridine_synth_RsuA/RluB/E/F"/>
</dbReference>
<dbReference type="PROSITE" id="PS50889">
    <property type="entry name" value="S4"/>
    <property type="match status" value="1"/>
</dbReference>
<organism evidence="9 10">
    <name type="scientific">Silicimonas algicola</name>
    <dbReference type="NCBI Taxonomy" id="1826607"/>
    <lineage>
        <taxon>Bacteria</taxon>
        <taxon>Pseudomonadati</taxon>
        <taxon>Pseudomonadota</taxon>
        <taxon>Alphaproteobacteria</taxon>
        <taxon>Rhodobacterales</taxon>
        <taxon>Paracoccaceae</taxon>
    </lineage>
</organism>
<gene>
    <name evidence="9" type="ORF">C8D95_101458</name>
</gene>
<evidence type="ECO:0000259" key="8">
    <source>
        <dbReference type="SMART" id="SM00363"/>
    </source>
</evidence>
<dbReference type="CDD" id="cd00165">
    <property type="entry name" value="S4"/>
    <property type="match status" value="1"/>
</dbReference>
<sequence length="290" mass="31834">MRGLPFPPGPRGISQGMSTDTPPGDRIAKVLARHGVASRRDAERIIGEGRVSVNGKVIDSPALNVTEKDRIAVDGKALAEREPPRLWLYHKPQGLVTTTKDEKGRQTVFDALPEGMPRVVSVGRLDINSEGLLLLTNDGEVKRKLELPSTGWLRKYRVRVHGSPSEASLEPLRKGITIDGETFRPMEVTFDRQQGGNAWLTISLREGKNREIRRAMDAVGVQVSRLIRISYGPFRLGDLAAGAVEEVRQKVVRDQLGLDAGKAPTTGTARKAAKPPRRTEAGRKPKPARK</sequence>
<dbReference type="InterPro" id="IPR006145">
    <property type="entry name" value="PsdUridine_synth_RsuA/RluA"/>
</dbReference>
<evidence type="ECO:0000256" key="7">
    <source>
        <dbReference type="SAM" id="MobiDB-lite"/>
    </source>
</evidence>
<evidence type="ECO:0000256" key="6">
    <source>
        <dbReference type="RuleBase" id="RU003887"/>
    </source>
</evidence>
<dbReference type="SMART" id="SM00363">
    <property type="entry name" value="S4"/>
    <property type="match status" value="1"/>
</dbReference>
<dbReference type="AlphaFoldDB" id="A0A316GCN4"/>
<dbReference type="InterPro" id="IPR042092">
    <property type="entry name" value="PsdUridine_s_RsuA/RluB/E/F_cat"/>
</dbReference>
<dbReference type="GO" id="GO:0000455">
    <property type="term" value="P:enzyme-directed rRNA pseudouridine synthesis"/>
    <property type="evidence" value="ECO:0007669"/>
    <property type="project" value="UniProtKB-ARBA"/>
</dbReference>
<evidence type="ECO:0000313" key="10">
    <source>
        <dbReference type="Proteomes" id="UP000245390"/>
    </source>
</evidence>
<dbReference type="SUPFAM" id="SSF55174">
    <property type="entry name" value="Alpha-L RNA-binding motif"/>
    <property type="match status" value="1"/>
</dbReference>
<dbReference type="EC" id="5.4.99.-" evidence="6"/>
<dbReference type="Pfam" id="PF01479">
    <property type="entry name" value="S4"/>
    <property type="match status" value="1"/>
</dbReference>
<comment type="similarity">
    <text evidence="2 6">Belongs to the pseudouridine synthase RsuA family.</text>
</comment>
<feature type="region of interest" description="Disordered" evidence="7">
    <location>
        <begin position="1"/>
        <end position="24"/>
    </location>
</feature>
<dbReference type="InterPro" id="IPR002942">
    <property type="entry name" value="S4_RNA-bd"/>
</dbReference>
<dbReference type="SUPFAM" id="SSF55120">
    <property type="entry name" value="Pseudouridine synthase"/>
    <property type="match status" value="1"/>
</dbReference>
<evidence type="ECO:0000256" key="1">
    <source>
        <dbReference type="ARBA" id="ARBA00000073"/>
    </source>
</evidence>